<comment type="caution">
    <text evidence="1">The sequence shown here is derived from an EMBL/GenBank/DDBJ whole genome shotgun (WGS) entry which is preliminary data.</text>
</comment>
<sequence length="42" mass="4846">MPVDNYCALYIPDPENAVVTVIRILYSGRDIEAQPKKYTKME</sequence>
<gene>
    <name evidence="1" type="ORF">CLOSTASPAR_01797</name>
</gene>
<organism evidence="1 2">
    <name type="scientific">[Clostridium] asparagiforme DSM 15981</name>
    <dbReference type="NCBI Taxonomy" id="518636"/>
    <lineage>
        <taxon>Bacteria</taxon>
        <taxon>Bacillati</taxon>
        <taxon>Bacillota</taxon>
        <taxon>Clostridia</taxon>
        <taxon>Lachnospirales</taxon>
        <taxon>Lachnospiraceae</taxon>
        <taxon>Enterocloster</taxon>
    </lineage>
</organism>
<protein>
    <recommendedName>
        <fullName evidence="3">Toxin-antitoxin system, toxin component, RelE family</fullName>
    </recommendedName>
</protein>
<dbReference type="HOGENOM" id="CLU_3249293_0_0_9"/>
<evidence type="ECO:0008006" key="3">
    <source>
        <dbReference type="Google" id="ProtNLM"/>
    </source>
</evidence>
<dbReference type="Proteomes" id="UP000004756">
    <property type="component" value="Unassembled WGS sequence"/>
</dbReference>
<reference evidence="1 2" key="1">
    <citation type="submission" date="2009-01" db="EMBL/GenBank/DDBJ databases">
        <authorList>
            <person name="Fulton L."/>
            <person name="Clifton S."/>
            <person name="Fulton B."/>
            <person name="Xu J."/>
            <person name="Minx P."/>
            <person name="Pepin K.H."/>
            <person name="Johnson M."/>
            <person name="Bhonagiri V."/>
            <person name="Nash W.E."/>
            <person name="Mardis E.R."/>
            <person name="Wilson R.K."/>
        </authorList>
    </citation>
    <scope>NUCLEOTIDE SEQUENCE [LARGE SCALE GENOMIC DNA]</scope>
    <source>
        <strain evidence="1 2">DSM 15981</strain>
    </source>
</reference>
<dbReference type="AlphaFoldDB" id="C0CXS2"/>
<evidence type="ECO:0000313" key="1">
    <source>
        <dbReference type="EMBL" id="EEG56110.1"/>
    </source>
</evidence>
<name>C0CXS2_9FIRM</name>
<evidence type="ECO:0000313" key="2">
    <source>
        <dbReference type="Proteomes" id="UP000004756"/>
    </source>
</evidence>
<proteinExistence type="predicted"/>
<reference evidence="1 2" key="2">
    <citation type="submission" date="2009-02" db="EMBL/GenBank/DDBJ databases">
        <title>Draft genome sequence of Clostridium asparagiforme (DSM 15981).</title>
        <authorList>
            <person name="Sudarsanam P."/>
            <person name="Ley R."/>
            <person name="Guruge J."/>
            <person name="Turnbaugh P.J."/>
            <person name="Mahowald M."/>
            <person name="Liep D."/>
            <person name="Gordon J."/>
        </authorList>
    </citation>
    <scope>NUCLEOTIDE SEQUENCE [LARGE SCALE GENOMIC DNA]</scope>
    <source>
        <strain evidence="1 2">DSM 15981</strain>
    </source>
</reference>
<dbReference type="EMBL" id="ACCJ01000094">
    <property type="protein sequence ID" value="EEG56110.1"/>
    <property type="molecule type" value="Genomic_DNA"/>
</dbReference>
<keyword evidence="2" id="KW-1185">Reference proteome</keyword>
<accession>C0CXS2</accession>